<evidence type="ECO:0000313" key="2">
    <source>
        <dbReference type="EMBL" id="PJZ90903.1"/>
    </source>
</evidence>
<gene>
    <name evidence="1" type="ORF">CH379_018565</name>
    <name evidence="2" type="ORF">CH379_21690</name>
</gene>
<protein>
    <submittedName>
        <fullName evidence="2">Uncharacterized protein</fullName>
    </submittedName>
</protein>
<keyword evidence="3" id="KW-1185">Reference proteome</keyword>
<dbReference type="AlphaFoldDB" id="A0A2N0B313"/>
<evidence type="ECO:0000313" key="3">
    <source>
        <dbReference type="Proteomes" id="UP000232122"/>
    </source>
</evidence>
<reference evidence="1" key="3">
    <citation type="submission" date="2023-10" db="EMBL/GenBank/DDBJ databases">
        <authorList>
            <person name="Picardeau M."/>
            <person name="Thibeaux R."/>
        </authorList>
    </citation>
    <scope>NUCLEOTIDE SEQUENCE</scope>
    <source>
        <strain evidence="1">ATI7-C-A5</strain>
    </source>
</reference>
<proteinExistence type="predicted"/>
<reference evidence="1 3" key="2">
    <citation type="journal article" date="2018" name="Microb. Genom.">
        <title>Deciphering the unexplored Leptospira diversity from soils uncovers genomic evolution to virulence.</title>
        <authorList>
            <person name="Thibeaux R."/>
            <person name="Iraola G."/>
            <person name="Ferres I."/>
            <person name="Bierque E."/>
            <person name="Girault D."/>
            <person name="Soupe-Gilbert M.E."/>
            <person name="Picardeau M."/>
            <person name="Goarant C."/>
        </authorList>
    </citation>
    <scope>NUCLEOTIDE SEQUENCE [LARGE SCALE GENOMIC DNA]</scope>
    <source>
        <strain evidence="1 3">ATI7-C-A5</strain>
    </source>
</reference>
<dbReference type="RefSeq" id="WP_100747176.1">
    <property type="nucleotide sequence ID" value="NZ_NPEF02000029.1"/>
</dbReference>
<name>A0A2N0B313_9LEPT</name>
<dbReference type="Proteomes" id="UP000232122">
    <property type="component" value="Unassembled WGS sequence"/>
</dbReference>
<organism evidence="2">
    <name type="scientific">Leptospira ellisii</name>
    <dbReference type="NCBI Taxonomy" id="2023197"/>
    <lineage>
        <taxon>Bacteria</taxon>
        <taxon>Pseudomonadati</taxon>
        <taxon>Spirochaetota</taxon>
        <taxon>Spirochaetia</taxon>
        <taxon>Leptospirales</taxon>
        <taxon>Leptospiraceae</taxon>
        <taxon>Leptospira</taxon>
    </lineage>
</organism>
<accession>A0A2N0BJW2</accession>
<evidence type="ECO:0000313" key="1">
    <source>
        <dbReference type="EMBL" id="MDV6237641.1"/>
    </source>
</evidence>
<dbReference type="EMBL" id="NPEF01000458">
    <property type="protein sequence ID" value="PJZ90903.1"/>
    <property type="molecule type" value="Genomic_DNA"/>
</dbReference>
<dbReference type="EMBL" id="NPEF02000029">
    <property type="protein sequence ID" value="MDV6237641.1"/>
    <property type="molecule type" value="Genomic_DNA"/>
</dbReference>
<sequence>MKNARLYIVFLIFLGIKNVLAESKKIISSKYTENPSAYYALCLKKVDILKEPTFNSTKIYECKEGDIIRYIGNQFLEVMEFNSSSKKEEKQFFTILKIEDTEKNMGYISDSDSVYLTKDKSFIENNKNSIILLNDIQKMVGGAYRDLNGPFLESDFNNLQFVITYDVNNGNKISFSKIIKMNKNEFELSNVDSTIILKKKTPDSVELSIIRGANNLKPFAKILRKIKS</sequence>
<comment type="caution">
    <text evidence="2">The sequence shown here is derived from an EMBL/GenBank/DDBJ whole genome shotgun (WGS) entry which is preliminary data.</text>
</comment>
<reference evidence="2" key="1">
    <citation type="submission" date="2017-07" db="EMBL/GenBank/DDBJ databases">
        <title>Leptospira spp. isolated from tropical soils.</title>
        <authorList>
            <person name="Thibeaux R."/>
            <person name="Iraola G."/>
            <person name="Ferres I."/>
            <person name="Bierque E."/>
            <person name="Girault D."/>
            <person name="Soupe-Gilbert M.-E."/>
            <person name="Picardeau M."/>
            <person name="Goarant C."/>
        </authorList>
    </citation>
    <scope>NUCLEOTIDE SEQUENCE [LARGE SCALE GENOMIC DNA]</scope>
    <source>
        <strain evidence="2">ATI7-C-A5</strain>
    </source>
</reference>
<accession>A0A2N0B313</accession>